<accession>A0A7L4YJ45</accession>
<dbReference type="PANTHER" id="PTHR43709:SF2">
    <property type="entry name" value="DUF453 DOMAIN PROTEIN (AFU_ORTHOLOGUE AFUA_6G00360)"/>
    <property type="match status" value="1"/>
</dbReference>
<dbReference type="Proteomes" id="UP000463857">
    <property type="component" value="Chromosome"/>
</dbReference>
<keyword evidence="4" id="KW-1185">Reference proteome</keyword>
<dbReference type="KEGG" id="eke:EK0264_00435"/>
<dbReference type="Gene3D" id="3.10.310.10">
    <property type="entry name" value="Diaminopimelate Epimerase, Chain A, domain 1"/>
    <property type="match status" value="2"/>
</dbReference>
<dbReference type="RefSeq" id="WP_159541878.1">
    <property type="nucleotide sequence ID" value="NZ_CP047156.1"/>
</dbReference>
<proteinExistence type="inferred from homology"/>
<reference evidence="3 4" key="1">
    <citation type="journal article" date="2018" name="Int. J. Syst. Evol. Microbiol.">
        <title>Epidermidibacterium keratini gen. nov., sp. nov., a member of the family Sporichthyaceae, isolated from keratin epidermis.</title>
        <authorList>
            <person name="Lee D.G."/>
            <person name="Trujillo M.E."/>
            <person name="Kang S."/>
            <person name="Nam J.J."/>
            <person name="Kim Y.J."/>
        </authorList>
    </citation>
    <scope>NUCLEOTIDE SEQUENCE [LARGE SCALE GENOMIC DNA]</scope>
    <source>
        <strain evidence="3 4">EPI-7</strain>
    </source>
</reference>
<dbReference type="EMBL" id="CP047156">
    <property type="protein sequence ID" value="QHB98913.1"/>
    <property type="molecule type" value="Genomic_DNA"/>
</dbReference>
<dbReference type="Pfam" id="PF04303">
    <property type="entry name" value="PrpF"/>
    <property type="match status" value="1"/>
</dbReference>
<organism evidence="3 4">
    <name type="scientific">Epidermidibacterium keratini</name>
    <dbReference type="NCBI Taxonomy" id="1891644"/>
    <lineage>
        <taxon>Bacteria</taxon>
        <taxon>Bacillati</taxon>
        <taxon>Actinomycetota</taxon>
        <taxon>Actinomycetes</taxon>
        <taxon>Sporichthyales</taxon>
        <taxon>Sporichthyaceae</taxon>
        <taxon>Epidermidibacterium</taxon>
    </lineage>
</organism>
<evidence type="ECO:0000313" key="3">
    <source>
        <dbReference type="EMBL" id="QHB98913.1"/>
    </source>
</evidence>
<gene>
    <name evidence="3" type="ORF">EK0264_00435</name>
</gene>
<evidence type="ECO:0000256" key="1">
    <source>
        <dbReference type="ARBA" id="ARBA00007673"/>
    </source>
</evidence>
<evidence type="ECO:0000256" key="2">
    <source>
        <dbReference type="ARBA" id="ARBA00023235"/>
    </source>
</evidence>
<comment type="similarity">
    <text evidence="1">Belongs to the PrpF family.</text>
</comment>
<keyword evidence="2" id="KW-0413">Isomerase</keyword>
<dbReference type="OrthoDB" id="9779763at2"/>
<dbReference type="AlphaFoldDB" id="A0A7L4YJ45"/>
<sequence length="366" mass="37834">MSVSATLVRGGTSKCWVFDRAVVPATTDALSEMLIDLFGAQDRSQIDGVGGGTSVTSKAMVVGPASDPADDIDYLFGQVPVGGSAVEWGSNCGNCASAVALWSIENGYFDPKSGRGMRMRNRNTGALLEATVDQERRDVVIPGVAGTGTSVTITFVLPHHRPAADTGKPAASAIEWPTGRSTDTLRVDGLDVECHLFRAGTPVALVRAEQLGLPSSPTAAHLRQRMAVIGALRTQAGIAMGLYDEMSAQKAIPKLGILTPTEDYVTEDGAAVSGAAYDVGVRMISMDAMHPSIGLTAVSAIAALAQAQLGVLPVPADPSTVRIATPAGITAATVSSTADLTRVGVARSARVLARSELFGHHDSRSA</sequence>
<dbReference type="PANTHER" id="PTHR43709">
    <property type="entry name" value="ACONITATE ISOMERASE-RELATED"/>
    <property type="match status" value="1"/>
</dbReference>
<evidence type="ECO:0000313" key="4">
    <source>
        <dbReference type="Proteomes" id="UP000463857"/>
    </source>
</evidence>
<dbReference type="InterPro" id="IPR007400">
    <property type="entry name" value="PrpF-like"/>
</dbReference>
<dbReference type="GO" id="GO:0016853">
    <property type="term" value="F:isomerase activity"/>
    <property type="evidence" value="ECO:0007669"/>
    <property type="project" value="UniProtKB-KW"/>
</dbReference>
<dbReference type="InParanoid" id="A0A7L4YJ45"/>
<dbReference type="SUPFAM" id="SSF54506">
    <property type="entry name" value="Diaminopimelate epimerase-like"/>
    <property type="match status" value="2"/>
</dbReference>
<protein>
    <submittedName>
        <fullName evidence="3">PrpF, AcnD-accessory</fullName>
    </submittedName>
</protein>
<name>A0A7L4YJ45_9ACTN</name>